<organism evidence="6 7">
    <name type="scientific">Paraburkholderia nemoris</name>
    <dbReference type="NCBI Taxonomy" id="2793076"/>
    <lineage>
        <taxon>Bacteria</taxon>
        <taxon>Pseudomonadati</taxon>
        <taxon>Pseudomonadota</taxon>
        <taxon>Betaproteobacteria</taxon>
        <taxon>Burkholderiales</taxon>
        <taxon>Burkholderiaceae</taxon>
        <taxon>Paraburkholderia</taxon>
    </lineage>
</organism>
<dbReference type="InterPro" id="IPR005119">
    <property type="entry name" value="LysR_subst-bd"/>
</dbReference>
<evidence type="ECO:0000256" key="1">
    <source>
        <dbReference type="ARBA" id="ARBA00009437"/>
    </source>
</evidence>
<dbReference type="EMBL" id="CAJNBH010000033">
    <property type="protein sequence ID" value="CAE6847649.1"/>
    <property type="molecule type" value="Genomic_DNA"/>
</dbReference>
<accession>A0ABM8T143</accession>
<comment type="similarity">
    <text evidence="1">Belongs to the LysR transcriptional regulatory family.</text>
</comment>
<gene>
    <name evidence="6" type="primary">benM_6</name>
    <name evidence="6" type="ORF">R69776_07340</name>
</gene>
<feature type="domain" description="HTH lysR-type" evidence="5">
    <location>
        <begin position="1"/>
        <end position="58"/>
    </location>
</feature>
<dbReference type="CDD" id="cd08414">
    <property type="entry name" value="PBP2_LTTR_aromatics_like"/>
    <property type="match status" value="1"/>
</dbReference>
<dbReference type="InterPro" id="IPR036390">
    <property type="entry name" value="WH_DNA-bd_sf"/>
</dbReference>
<dbReference type="InterPro" id="IPR000847">
    <property type="entry name" value="LysR_HTH_N"/>
</dbReference>
<dbReference type="PANTHER" id="PTHR30346">
    <property type="entry name" value="TRANSCRIPTIONAL DUAL REGULATOR HCAR-RELATED"/>
    <property type="match status" value="1"/>
</dbReference>
<dbReference type="Pfam" id="PF03466">
    <property type="entry name" value="LysR_substrate"/>
    <property type="match status" value="1"/>
</dbReference>
<dbReference type="SUPFAM" id="SSF46785">
    <property type="entry name" value="Winged helix' DNA-binding domain"/>
    <property type="match status" value="1"/>
</dbReference>
<protein>
    <submittedName>
        <fullName evidence="6">HTH-type transcriptional regulator BenM</fullName>
    </submittedName>
</protein>
<name>A0ABM8T143_9BURK</name>
<keyword evidence="2" id="KW-0805">Transcription regulation</keyword>
<dbReference type="PANTHER" id="PTHR30346:SF17">
    <property type="entry name" value="LYSR FAMILY TRANSCRIPTIONAL REGULATOR"/>
    <property type="match status" value="1"/>
</dbReference>
<dbReference type="InterPro" id="IPR036388">
    <property type="entry name" value="WH-like_DNA-bd_sf"/>
</dbReference>
<sequence>MNLRQIRYFCTVVEAGSATLAAEALFVAPTAISMQLSQLEEHLGGELFDRSRRPMELTSLGKYFYPRAKELLSHAGRLDDETRDIAAGKRGWLGIGFVRSTTFSVLPTAVRKFRQSCPEVHLDLVEVLSEYQPEQLREGRIDLGIARFLGPIVKSADLTYTVMLDEPSVAVIPIGHSLAKQKSVSAVELTQLPFILYPKDPRSPFGLQMLTAIQSAGAQPVVGYEAIEIHTALALVGAGLGTTLVGRSIARNNRRDVKFVPVRDIELTTTLVMITRNGDENKLISSFRQALTKSGAK</sequence>
<evidence type="ECO:0000256" key="3">
    <source>
        <dbReference type="ARBA" id="ARBA00023125"/>
    </source>
</evidence>
<evidence type="ECO:0000259" key="5">
    <source>
        <dbReference type="PROSITE" id="PS50931"/>
    </source>
</evidence>
<evidence type="ECO:0000313" key="7">
    <source>
        <dbReference type="Proteomes" id="UP000673821"/>
    </source>
</evidence>
<reference evidence="6 7" key="1">
    <citation type="submission" date="2021-02" db="EMBL/GenBank/DDBJ databases">
        <authorList>
            <person name="Vanwijnsberghe S."/>
        </authorList>
    </citation>
    <scope>NUCLEOTIDE SEQUENCE [LARGE SCALE GENOMIC DNA]</scope>
    <source>
        <strain evidence="6 7">R-69776</strain>
    </source>
</reference>
<dbReference type="Proteomes" id="UP000673821">
    <property type="component" value="Unassembled WGS sequence"/>
</dbReference>
<dbReference type="Gene3D" id="3.40.190.10">
    <property type="entry name" value="Periplasmic binding protein-like II"/>
    <property type="match status" value="2"/>
</dbReference>
<dbReference type="SUPFAM" id="SSF53850">
    <property type="entry name" value="Periplasmic binding protein-like II"/>
    <property type="match status" value="1"/>
</dbReference>
<proteinExistence type="inferred from homology"/>
<evidence type="ECO:0000256" key="4">
    <source>
        <dbReference type="ARBA" id="ARBA00023163"/>
    </source>
</evidence>
<dbReference type="RefSeq" id="WP_054041320.1">
    <property type="nucleotide sequence ID" value="NZ_CAJNBC010000006.1"/>
</dbReference>
<dbReference type="PROSITE" id="PS50931">
    <property type="entry name" value="HTH_LYSR"/>
    <property type="match status" value="1"/>
</dbReference>
<keyword evidence="4" id="KW-0804">Transcription</keyword>
<comment type="caution">
    <text evidence="6">The sequence shown here is derived from an EMBL/GenBank/DDBJ whole genome shotgun (WGS) entry which is preliminary data.</text>
</comment>
<keyword evidence="3" id="KW-0238">DNA-binding</keyword>
<dbReference type="Pfam" id="PF00126">
    <property type="entry name" value="HTH_1"/>
    <property type="match status" value="1"/>
</dbReference>
<evidence type="ECO:0000256" key="2">
    <source>
        <dbReference type="ARBA" id="ARBA00023015"/>
    </source>
</evidence>
<dbReference type="Gene3D" id="1.10.10.10">
    <property type="entry name" value="Winged helix-like DNA-binding domain superfamily/Winged helix DNA-binding domain"/>
    <property type="match status" value="1"/>
</dbReference>
<keyword evidence="7" id="KW-1185">Reference proteome</keyword>
<evidence type="ECO:0000313" key="6">
    <source>
        <dbReference type="EMBL" id="CAE6847649.1"/>
    </source>
</evidence>